<dbReference type="EMBL" id="JYDP01000027">
    <property type="protein sequence ID" value="KRZ14097.1"/>
    <property type="molecule type" value="Genomic_DNA"/>
</dbReference>
<sequence>MTDAKAIFDTYKTGVFNGSARYDGTALNECRDAGPALQNDVVEILLYFRLHGIAVQADITQMFLQIVLNEKDLDVT</sequence>
<reference evidence="1 2" key="1">
    <citation type="submission" date="2015-01" db="EMBL/GenBank/DDBJ databases">
        <title>Evolution of Trichinella species and genotypes.</title>
        <authorList>
            <person name="Korhonen P.K."/>
            <person name="Edoardo P."/>
            <person name="Giuseppe L.R."/>
            <person name="Gasser R.B."/>
        </authorList>
    </citation>
    <scope>NUCLEOTIDE SEQUENCE [LARGE SCALE GENOMIC DNA]</scope>
    <source>
        <strain evidence="1">ISS1029</strain>
    </source>
</reference>
<dbReference type="Proteomes" id="UP000055024">
    <property type="component" value="Unassembled WGS sequence"/>
</dbReference>
<gene>
    <name evidence="1" type="ORF">T11_15847</name>
</gene>
<dbReference type="OrthoDB" id="5920525at2759"/>
<evidence type="ECO:0000313" key="1">
    <source>
        <dbReference type="EMBL" id="KRZ14097.1"/>
    </source>
</evidence>
<dbReference type="AlphaFoldDB" id="A0A0V1HUI1"/>
<proteinExistence type="predicted"/>
<accession>A0A0V1HUI1</accession>
<comment type="caution">
    <text evidence="1">The sequence shown here is derived from an EMBL/GenBank/DDBJ whole genome shotgun (WGS) entry which is preliminary data.</text>
</comment>
<name>A0A0V1HUI1_9BILA</name>
<protein>
    <submittedName>
        <fullName evidence="1">Uncharacterized protein</fullName>
    </submittedName>
</protein>
<dbReference type="PANTHER" id="PTHR47331">
    <property type="entry name" value="PHD-TYPE DOMAIN-CONTAINING PROTEIN"/>
    <property type="match status" value="1"/>
</dbReference>
<keyword evidence="2" id="KW-1185">Reference proteome</keyword>
<evidence type="ECO:0000313" key="2">
    <source>
        <dbReference type="Proteomes" id="UP000055024"/>
    </source>
</evidence>
<organism evidence="1 2">
    <name type="scientific">Trichinella zimbabwensis</name>
    <dbReference type="NCBI Taxonomy" id="268475"/>
    <lineage>
        <taxon>Eukaryota</taxon>
        <taxon>Metazoa</taxon>
        <taxon>Ecdysozoa</taxon>
        <taxon>Nematoda</taxon>
        <taxon>Enoplea</taxon>
        <taxon>Dorylaimia</taxon>
        <taxon>Trichinellida</taxon>
        <taxon>Trichinellidae</taxon>
        <taxon>Trichinella</taxon>
    </lineage>
</organism>